<dbReference type="PANTHER" id="PTHR44858:SF1">
    <property type="entry name" value="UDP-N-ACETYLGLUCOSAMINE--PEPTIDE N-ACETYLGLUCOSAMINYLTRANSFERASE SPINDLY-RELATED"/>
    <property type="match status" value="1"/>
</dbReference>
<dbReference type="SUPFAM" id="SSF48452">
    <property type="entry name" value="TPR-like"/>
    <property type="match status" value="1"/>
</dbReference>
<dbReference type="EMBL" id="FOIB01000002">
    <property type="protein sequence ID" value="SET50240.1"/>
    <property type="molecule type" value="Genomic_DNA"/>
</dbReference>
<dbReference type="Gene3D" id="1.25.40.10">
    <property type="entry name" value="Tetratricopeptide repeat domain"/>
    <property type="match status" value="1"/>
</dbReference>
<dbReference type="InterPro" id="IPR011990">
    <property type="entry name" value="TPR-like_helical_dom_sf"/>
</dbReference>
<gene>
    <name evidence="4" type="ORF">MFU01_14190</name>
    <name evidence="5" type="ORF">SAMN05443572_102505</name>
</gene>
<dbReference type="InterPro" id="IPR050498">
    <property type="entry name" value="Ycf3"/>
</dbReference>
<evidence type="ECO:0000256" key="3">
    <source>
        <dbReference type="PROSITE-ProRule" id="PRU00339"/>
    </source>
</evidence>
<evidence type="ECO:0000256" key="1">
    <source>
        <dbReference type="ARBA" id="ARBA00022737"/>
    </source>
</evidence>
<dbReference type="Proteomes" id="UP000321514">
    <property type="component" value="Unassembled WGS sequence"/>
</dbReference>
<evidence type="ECO:0000313" key="4">
    <source>
        <dbReference type="EMBL" id="GEN06382.1"/>
    </source>
</evidence>
<dbReference type="Proteomes" id="UP000183760">
    <property type="component" value="Unassembled WGS sequence"/>
</dbReference>
<dbReference type="AlphaFoldDB" id="A0A511SY59"/>
<dbReference type="InterPro" id="IPR019734">
    <property type="entry name" value="TPR_rpt"/>
</dbReference>
<organism evidence="4 7">
    <name type="scientific">Myxococcus fulvus</name>
    <dbReference type="NCBI Taxonomy" id="33"/>
    <lineage>
        <taxon>Bacteria</taxon>
        <taxon>Pseudomonadati</taxon>
        <taxon>Myxococcota</taxon>
        <taxon>Myxococcia</taxon>
        <taxon>Myxococcales</taxon>
        <taxon>Cystobacterineae</taxon>
        <taxon>Myxococcaceae</taxon>
        <taxon>Myxococcus</taxon>
    </lineage>
</organism>
<dbReference type="SMART" id="SM00028">
    <property type="entry name" value="TPR"/>
    <property type="match status" value="2"/>
</dbReference>
<name>A0A511SY59_MYXFU</name>
<dbReference type="STRING" id="1334629.MFUL124B02_33805"/>
<feature type="repeat" description="TPR" evidence="3">
    <location>
        <begin position="78"/>
        <end position="111"/>
    </location>
</feature>
<reference evidence="4 7" key="2">
    <citation type="submission" date="2019-07" db="EMBL/GenBank/DDBJ databases">
        <title>Whole genome shotgun sequence of Myxococcus fulvus NBRC 100333.</title>
        <authorList>
            <person name="Hosoyama A."/>
            <person name="Uohara A."/>
            <person name="Ohji S."/>
            <person name="Ichikawa N."/>
        </authorList>
    </citation>
    <scope>NUCLEOTIDE SEQUENCE [LARGE SCALE GENOMIC DNA]</scope>
    <source>
        <strain evidence="4 7">NBRC 100333</strain>
    </source>
</reference>
<evidence type="ECO:0000313" key="6">
    <source>
        <dbReference type="Proteomes" id="UP000183760"/>
    </source>
</evidence>
<dbReference type="Pfam" id="PF14559">
    <property type="entry name" value="TPR_19"/>
    <property type="match status" value="1"/>
</dbReference>
<keyword evidence="1" id="KW-0677">Repeat</keyword>
<dbReference type="EMBL" id="BJXR01000015">
    <property type="protein sequence ID" value="GEN06382.1"/>
    <property type="molecule type" value="Genomic_DNA"/>
</dbReference>
<evidence type="ECO:0000313" key="5">
    <source>
        <dbReference type="EMBL" id="SET50240.1"/>
    </source>
</evidence>
<accession>A0A511SY59</accession>
<keyword evidence="6" id="KW-1185">Reference proteome</keyword>
<proteinExistence type="predicted"/>
<sequence>MGRVIKHEAGEGMRMETGAVHRMRSFARGEATWAEVEGMTFEEAKAIAQVGCDLAAAGRLEEARILFEGLVAGNPRDAGAHAALGTVYQKLGRLEEAIAEFSAALARDAGHPVALANRGELYLRKGERQGFTDLSKAVEVDPHGETAAGRRARALVKAITLVAVEKLKQDAQQP</sequence>
<dbReference type="OrthoDB" id="5509652at2"/>
<evidence type="ECO:0000256" key="2">
    <source>
        <dbReference type="ARBA" id="ARBA00022803"/>
    </source>
</evidence>
<dbReference type="PANTHER" id="PTHR44858">
    <property type="entry name" value="TETRATRICOPEPTIDE REPEAT PROTEIN 6"/>
    <property type="match status" value="1"/>
</dbReference>
<reference evidence="5 6" key="1">
    <citation type="submission" date="2016-10" db="EMBL/GenBank/DDBJ databases">
        <authorList>
            <person name="Varghese N."/>
            <person name="Submissions S."/>
        </authorList>
    </citation>
    <scope>NUCLEOTIDE SEQUENCE [LARGE SCALE GENOMIC DNA]</scope>
    <source>
        <strain evidence="5 6">DSM 16525</strain>
    </source>
</reference>
<evidence type="ECO:0000313" key="7">
    <source>
        <dbReference type="Proteomes" id="UP000321514"/>
    </source>
</evidence>
<keyword evidence="2 3" id="KW-0802">TPR repeat</keyword>
<dbReference type="RefSeq" id="WP_046715691.1">
    <property type="nucleotide sequence ID" value="NZ_BJXR01000015.1"/>
</dbReference>
<dbReference type="PROSITE" id="PS50005">
    <property type="entry name" value="TPR"/>
    <property type="match status" value="1"/>
</dbReference>
<protein>
    <submittedName>
        <fullName evidence="5">Tetratricopeptide repeat-containing protein</fullName>
    </submittedName>
</protein>
<comment type="caution">
    <text evidence="4">The sequence shown here is derived from an EMBL/GenBank/DDBJ whole genome shotgun (WGS) entry which is preliminary data.</text>
</comment>